<feature type="transmembrane region" description="Helical" evidence="9">
    <location>
        <begin position="83"/>
        <end position="101"/>
    </location>
</feature>
<keyword evidence="7 9" id="KW-0472">Membrane</keyword>
<evidence type="ECO:0000256" key="8">
    <source>
        <dbReference type="ARBA" id="ARBA00035655"/>
    </source>
</evidence>
<evidence type="ECO:0000256" key="6">
    <source>
        <dbReference type="ARBA" id="ARBA00022989"/>
    </source>
</evidence>
<dbReference type="Proteomes" id="UP000199568">
    <property type="component" value="Unassembled WGS sequence"/>
</dbReference>
<dbReference type="GO" id="GO:0005886">
    <property type="term" value="C:plasma membrane"/>
    <property type="evidence" value="ECO:0007669"/>
    <property type="project" value="UniProtKB-SubCell"/>
</dbReference>
<gene>
    <name evidence="10" type="ORF">SAMN05660297_01405</name>
</gene>
<proteinExistence type="inferred from homology"/>
<evidence type="ECO:0000256" key="4">
    <source>
        <dbReference type="ARBA" id="ARBA00022519"/>
    </source>
</evidence>
<dbReference type="AlphaFoldDB" id="A0A1I0BTL0"/>
<dbReference type="PANTHER" id="PTHR30574:SF1">
    <property type="entry name" value="SULPHUR TRANSPORT DOMAIN-CONTAINING PROTEIN"/>
    <property type="match status" value="1"/>
</dbReference>
<keyword evidence="2" id="KW-0813">Transport</keyword>
<evidence type="ECO:0000256" key="1">
    <source>
        <dbReference type="ARBA" id="ARBA00004429"/>
    </source>
</evidence>
<evidence type="ECO:0000256" key="2">
    <source>
        <dbReference type="ARBA" id="ARBA00022448"/>
    </source>
</evidence>
<evidence type="ECO:0000256" key="7">
    <source>
        <dbReference type="ARBA" id="ARBA00023136"/>
    </source>
</evidence>
<dbReference type="PANTHER" id="PTHR30574">
    <property type="entry name" value="INNER MEMBRANE PROTEIN YEDE"/>
    <property type="match status" value="1"/>
</dbReference>
<organism evidence="10 11">
    <name type="scientific">Natronincola peptidivorans</name>
    <dbReference type="NCBI Taxonomy" id="426128"/>
    <lineage>
        <taxon>Bacteria</taxon>
        <taxon>Bacillati</taxon>
        <taxon>Bacillota</taxon>
        <taxon>Clostridia</taxon>
        <taxon>Peptostreptococcales</taxon>
        <taxon>Natronincolaceae</taxon>
        <taxon>Natronincola</taxon>
    </lineage>
</organism>
<dbReference type="InterPro" id="IPR007272">
    <property type="entry name" value="Sulf_transp_TsuA/YedE"/>
</dbReference>
<evidence type="ECO:0000256" key="5">
    <source>
        <dbReference type="ARBA" id="ARBA00022692"/>
    </source>
</evidence>
<feature type="transmembrane region" description="Helical" evidence="9">
    <location>
        <begin position="147"/>
        <end position="168"/>
    </location>
</feature>
<keyword evidence="3" id="KW-1003">Cell membrane</keyword>
<comment type="similarity">
    <text evidence="8">Belongs to the TsuA/YedE (TC 9.B.102) family.</text>
</comment>
<keyword evidence="5 9" id="KW-0812">Transmembrane</keyword>
<feature type="transmembrane region" description="Helical" evidence="9">
    <location>
        <begin position="12"/>
        <end position="30"/>
    </location>
</feature>
<dbReference type="OrthoDB" id="9794165at2"/>
<keyword evidence="4" id="KW-0997">Cell inner membrane</keyword>
<keyword evidence="11" id="KW-1185">Reference proteome</keyword>
<dbReference type="Pfam" id="PF04143">
    <property type="entry name" value="Sulf_transp"/>
    <property type="match status" value="1"/>
</dbReference>
<dbReference type="EMBL" id="FOHU01000004">
    <property type="protein sequence ID" value="SET10091.1"/>
    <property type="molecule type" value="Genomic_DNA"/>
</dbReference>
<reference evidence="10 11" key="1">
    <citation type="submission" date="2016-10" db="EMBL/GenBank/DDBJ databases">
        <authorList>
            <person name="de Groot N.N."/>
        </authorList>
    </citation>
    <scope>NUCLEOTIDE SEQUENCE [LARGE SCALE GENOMIC DNA]</scope>
    <source>
        <strain evidence="10 11">DSM 18979</strain>
    </source>
</reference>
<protein>
    <submittedName>
        <fullName evidence="10">Uncharacterized protein</fullName>
    </submittedName>
</protein>
<keyword evidence="6 9" id="KW-1133">Transmembrane helix</keyword>
<name>A0A1I0BTL0_9FIRM</name>
<evidence type="ECO:0000313" key="10">
    <source>
        <dbReference type="EMBL" id="SET10091.1"/>
    </source>
</evidence>
<evidence type="ECO:0000256" key="9">
    <source>
        <dbReference type="SAM" id="Phobius"/>
    </source>
</evidence>
<dbReference type="STRING" id="426128.SAMN05660297_01405"/>
<evidence type="ECO:0000313" key="11">
    <source>
        <dbReference type="Proteomes" id="UP000199568"/>
    </source>
</evidence>
<feature type="transmembrane region" description="Helical" evidence="9">
    <location>
        <begin position="113"/>
        <end position="141"/>
    </location>
</feature>
<comment type="subcellular location">
    <subcellularLocation>
        <location evidence="1">Cell inner membrane</location>
        <topology evidence="1">Multi-pass membrane protein</topology>
    </subcellularLocation>
</comment>
<accession>A0A1I0BTL0</accession>
<evidence type="ECO:0000256" key="3">
    <source>
        <dbReference type="ARBA" id="ARBA00022475"/>
    </source>
</evidence>
<sequence length="172" mass="19570">MKLYDEIFKKPWPYWVGGIILAVLNVILLCTTDSLWKITSGFVYWGALGLEKLGYDSANWYYFSVYDNGLNEGETFLNNNYTVINIAVIVGALLAVLWANEFKWKRIKNRKQFFFALTGGILMGYGARLSFGCNIGAYFSAIPSFSLHGWIFAAFMFVGAWIGSKILFKYIL</sequence>